<evidence type="ECO:0000256" key="6">
    <source>
        <dbReference type="PROSITE-ProRule" id="PRU00723"/>
    </source>
</evidence>
<organism evidence="9 10">
    <name type="scientific">Carnegiea gigantea</name>
    <dbReference type="NCBI Taxonomy" id="171969"/>
    <lineage>
        <taxon>Eukaryota</taxon>
        <taxon>Viridiplantae</taxon>
        <taxon>Streptophyta</taxon>
        <taxon>Embryophyta</taxon>
        <taxon>Tracheophyta</taxon>
        <taxon>Spermatophyta</taxon>
        <taxon>Magnoliopsida</taxon>
        <taxon>eudicotyledons</taxon>
        <taxon>Gunneridae</taxon>
        <taxon>Pentapetalae</taxon>
        <taxon>Caryophyllales</taxon>
        <taxon>Cactineae</taxon>
        <taxon>Cactaceae</taxon>
        <taxon>Cactoideae</taxon>
        <taxon>Echinocereeae</taxon>
        <taxon>Carnegiea</taxon>
    </lineage>
</organism>
<feature type="zinc finger region" description="C3H1-type" evidence="6">
    <location>
        <begin position="25"/>
        <end position="54"/>
    </location>
</feature>
<feature type="region of interest" description="Disordered" evidence="7">
    <location>
        <begin position="206"/>
        <end position="280"/>
    </location>
</feature>
<feature type="compositionally biased region" description="Basic and acidic residues" evidence="7">
    <location>
        <begin position="349"/>
        <end position="374"/>
    </location>
</feature>
<keyword evidence="4 6" id="KW-0862">Zinc</keyword>
<keyword evidence="2" id="KW-0677">Repeat</keyword>
<sequence length="737" mass="81466">MATSTKESAAPLSSSSAATAEEEALKRNTDCVYFLASPLTCKKGSECEYRHSEYARVNPRDCWYWLNGNCLNPKCSFRHPPLDTLIGAQAGNFAGPSLPVSPAPAVPTVPSAPHGSAKQAVACIFFQKGYCLKGDRCPFLHGPNPLSNKVQQAPATPITEPPIFKKAFNGLEKCTQAEANIQLNASKIADAPLQAKSISKVEATVTREGMPARKHGPSPGDLTEEPLKYKETAGPIDNGNLRSRTSRAHRASSLDDQSFQNGRDADDGLRESSPGFDVLVDDKLRGDQYYQHEDQYVRMRGHEGRSLNEFEMGHHDDYNSVADVDPEIYHSRHGYDSYDRLHERYAWDQHRASSERSLGEPAHYDRRDPYKSKSPDFIQNSDLRHRLSNKQRRVNGLKSVVNPDYNPENQPEDRGSRAIRQESRRSPAHESSRSSRLQGRIKLPRRGSPSERENERGRNWGRLSPSRPQVSSSQQGRLRDRLSGRIQDERNEGRNLRGPAMRRDSIKDNGTDFAAPKSLAELKGTKQTDTKQQQSKGQQSVSGGKLRDTILASSVGAESVLSFEGPKPLSEILKRKRDAGGAASTSGVSSGDKEENKHDVNTGDLINSNRNSAADAEKHLSLAAEPAQDGDAENKPMTAEGDEEEGEISNKKLKLIEDESSIPENKEQPARDEGLVAAGGEEQGLDEEYDQGDVEYEYEHDEGEGYNLNEGEVADHEEDFMDEDDGDDFAKKLGVSI</sequence>
<feature type="domain" description="C3H1-type" evidence="8">
    <location>
        <begin position="25"/>
        <end position="54"/>
    </location>
</feature>
<dbReference type="GO" id="GO:0003729">
    <property type="term" value="F:mRNA binding"/>
    <property type="evidence" value="ECO:0007669"/>
    <property type="project" value="TreeGrafter"/>
</dbReference>
<evidence type="ECO:0000256" key="1">
    <source>
        <dbReference type="ARBA" id="ARBA00022723"/>
    </source>
</evidence>
<keyword evidence="3 6" id="KW-0863">Zinc-finger</keyword>
<protein>
    <recommendedName>
        <fullName evidence="8">C3H1-type domain-containing protein</fullName>
    </recommendedName>
</protein>
<evidence type="ECO:0000256" key="3">
    <source>
        <dbReference type="ARBA" id="ARBA00022771"/>
    </source>
</evidence>
<dbReference type="Proteomes" id="UP001153076">
    <property type="component" value="Unassembled WGS sequence"/>
</dbReference>
<feature type="compositionally biased region" description="Basic and acidic residues" evidence="7">
    <location>
        <begin position="591"/>
        <end position="601"/>
    </location>
</feature>
<keyword evidence="1 6" id="KW-0479">Metal-binding</keyword>
<proteinExistence type="predicted"/>
<dbReference type="EMBL" id="JAKOGI010001320">
    <property type="protein sequence ID" value="KAJ8426273.1"/>
    <property type="molecule type" value="Genomic_DNA"/>
</dbReference>
<feature type="compositionally biased region" description="Basic and acidic residues" evidence="7">
    <location>
        <begin position="648"/>
        <end position="657"/>
    </location>
</feature>
<accession>A0A9Q1JN19</accession>
<feature type="compositionally biased region" description="Low complexity" evidence="7">
    <location>
        <begin position="530"/>
        <end position="544"/>
    </location>
</feature>
<evidence type="ECO:0000313" key="9">
    <source>
        <dbReference type="EMBL" id="KAJ8426273.1"/>
    </source>
</evidence>
<name>A0A9Q1JN19_9CARY</name>
<dbReference type="InterPro" id="IPR000571">
    <property type="entry name" value="Znf_CCCH"/>
</dbReference>
<feature type="region of interest" description="Disordered" evidence="7">
    <location>
        <begin position="349"/>
        <end position="546"/>
    </location>
</feature>
<keyword evidence="5" id="KW-0238">DNA-binding</keyword>
<dbReference type="GO" id="GO:0008270">
    <property type="term" value="F:zinc ion binding"/>
    <property type="evidence" value="ECO:0007669"/>
    <property type="project" value="UniProtKB-KW"/>
</dbReference>
<feature type="compositionally biased region" description="Basic and acidic residues" evidence="7">
    <location>
        <begin position="664"/>
        <end position="674"/>
    </location>
</feature>
<dbReference type="SUPFAM" id="SSF90229">
    <property type="entry name" value="CCCH zinc finger"/>
    <property type="match status" value="1"/>
</dbReference>
<dbReference type="FunFam" id="4.10.1000.10:FF:000021">
    <property type="entry name" value="Zinc finger CCCH domain-containing protein 17"/>
    <property type="match status" value="1"/>
</dbReference>
<feature type="compositionally biased region" description="Basic and acidic residues" evidence="7">
    <location>
        <begin position="477"/>
        <end position="510"/>
    </location>
</feature>
<reference evidence="9" key="1">
    <citation type="submission" date="2022-04" db="EMBL/GenBank/DDBJ databases">
        <title>Carnegiea gigantea Genome sequencing and assembly v2.</title>
        <authorList>
            <person name="Copetti D."/>
            <person name="Sanderson M.J."/>
            <person name="Burquez A."/>
            <person name="Wojciechowski M.F."/>
        </authorList>
    </citation>
    <scope>NUCLEOTIDE SEQUENCE</scope>
    <source>
        <strain evidence="9">SGP5-SGP5p</strain>
        <tissue evidence="9">Aerial part</tissue>
    </source>
</reference>
<evidence type="ECO:0000256" key="2">
    <source>
        <dbReference type="ARBA" id="ARBA00022737"/>
    </source>
</evidence>
<dbReference type="InterPro" id="IPR036855">
    <property type="entry name" value="Znf_CCCH_sf"/>
</dbReference>
<dbReference type="Pfam" id="PF18345">
    <property type="entry name" value="zf_CCCH_4"/>
    <property type="match status" value="1"/>
</dbReference>
<dbReference type="Pfam" id="PF15663">
    <property type="entry name" value="zf-CCCH_3"/>
    <property type="match status" value="1"/>
</dbReference>
<evidence type="ECO:0000256" key="7">
    <source>
        <dbReference type="SAM" id="MobiDB-lite"/>
    </source>
</evidence>
<dbReference type="PROSITE" id="PS50103">
    <property type="entry name" value="ZF_C3H1"/>
    <property type="match status" value="3"/>
</dbReference>
<dbReference type="PANTHER" id="PTHR15725">
    <property type="entry name" value="ZN-FINGER, C-X8-C-X5-C-X3-H TYPE-CONTAINING"/>
    <property type="match status" value="1"/>
</dbReference>
<feature type="domain" description="C3H1-type" evidence="8">
    <location>
        <begin position="56"/>
        <end position="82"/>
    </location>
</feature>
<feature type="compositionally biased region" description="Basic and acidic residues" evidence="7">
    <location>
        <begin position="411"/>
        <end position="433"/>
    </location>
</feature>
<evidence type="ECO:0000313" key="10">
    <source>
        <dbReference type="Proteomes" id="UP001153076"/>
    </source>
</evidence>
<feature type="zinc finger region" description="C3H1-type" evidence="6">
    <location>
        <begin position="56"/>
        <end position="82"/>
    </location>
</feature>
<dbReference type="SMART" id="SM00356">
    <property type="entry name" value="ZnF_C3H1"/>
    <property type="match status" value="3"/>
</dbReference>
<feature type="compositionally biased region" description="Low complexity" evidence="7">
    <location>
        <begin position="460"/>
        <end position="475"/>
    </location>
</feature>
<evidence type="ECO:0000256" key="4">
    <source>
        <dbReference type="ARBA" id="ARBA00022833"/>
    </source>
</evidence>
<dbReference type="PANTHER" id="PTHR15725:SF14">
    <property type="entry name" value="ZINC FINGER CCCH DOMAIN-CONTAINING PROTEIN 11A"/>
    <property type="match status" value="1"/>
</dbReference>
<evidence type="ECO:0000259" key="8">
    <source>
        <dbReference type="PROSITE" id="PS50103"/>
    </source>
</evidence>
<feature type="zinc finger region" description="C3H1-type" evidence="6">
    <location>
        <begin position="117"/>
        <end position="144"/>
    </location>
</feature>
<feature type="compositionally biased region" description="Low complexity" evidence="7">
    <location>
        <begin position="580"/>
        <end position="590"/>
    </location>
</feature>
<keyword evidence="10" id="KW-1185">Reference proteome</keyword>
<evidence type="ECO:0000256" key="5">
    <source>
        <dbReference type="ARBA" id="ARBA00023125"/>
    </source>
</evidence>
<feature type="region of interest" description="Disordered" evidence="7">
    <location>
        <begin position="572"/>
        <end position="688"/>
    </location>
</feature>
<dbReference type="AlphaFoldDB" id="A0A9Q1JN19"/>
<feature type="compositionally biased region" description="Basic and acidic residues" evidence="7">
    <location>
        <begin position="448"/>
        <end position="458"/>
    </location>
</feature>
<dbReference type="OrthoDB" id="5395350at2759"/>
<feature type="compositionally biased region" description="Basic residues" evidence="7">
    <location>
        <begin position="386"/>
        <end position="395"/>
    </location>
</feature>
<comment type="caution">
    <text evidence="9">The sequence shown here is derived from an EMBL/GenBank/DDBJ whole genome shotgun (WGS) entry which is preliminary data.</text>
</comment>
<dbReference type="InterPro" id="IPR041686">
    <property type="entry name" value="Znf-CCCH_3"/>
</dbReference>
<gene>
    <name evidence="9" type="ORF">Cgig2_002934</name>
</gene>
<dbReference type="GO" id="GO:0003677">
    <property type="term" value="F:DNA binding"/>
    <property type="evidence" value="ECO:0007669"/>
    <property type="project" value="UniProtKB-KW"/>
</dbReference>
<dbReference type="Gene3D" id="4.10.1000.10">
    <property type="entry name" value="Zinc finger, CCCH-type"/>
    <property type="match status" value="2"/>
</dbReference>
<feature type="domain" description="C3H1-type" evidence="8">
    <location>
        <begin position="117"/>
        <end position="144"/>
    </location>
</feature>